<proteinExistence type="predicted"/>
<dbReference type="AlphaFoldDB" id="A0A9Q0RTF9"/>
<name>A0A9Q0RTF9_BLOTA</name>
<dbReference type="Gene3D" id="3.30.70.330">
    <property type="match status" value="2"/>
</dbReference>
<evidence type="ECO:0000313" key="6">
    <source>
        <dbReference type="Proteomes" id="UP001142055"/>
    </source>
</evidence>
<evidence type="ECO:0000256" key="2">
    <source>
        <dbReference type="PROSITE-ProRule" id="PRU00176"/>
    </source>
</evidence>
<keyword evidence="6" id="KW-1185">Reference proteome</keyword>
<feature type="domain" description="RRM" evidence="4">
    <location>
        <begin position="130"/>
        <end position="209"/>
    </location>
</feature>
<feature type="domain" description="RRM" evidence="4">
    <location>
        <begin position="50"/>
        <end position="128"/>
    </location>
</feature>
<dbReference type="InterPro" id="IPR012677">
    <property type="entry name" value="Nucleotide-bd_a/b_plait_sf"/>
</dbReference>
<accession>A0A9Q0RTF9</accession>
<dbReference type="InterPro" id="IPR000504">
    <property type="entry name" value="RRM_dom"/>
</dbReference>
<feature type="compositionally biased region" description="Low complexity" evidence="3">
    <location>
        <begin position="272"/>
        <end position="283"/>
    </location>
</feature>
<protein>
    <recommendedName>
        <fullName evidence="4">RRM domain-containing protein</fullName>
    </recommendedName>
</protein>
<keyword evidence="1 2" id="KW-0694">RNA-binding</keyword>
<dbReference type="CDD" id="cd12249">
    <property type="entry name" value="RRM1_hnRNPR_like"/>
    <property type="match status" value="1"/>
</dbReference>
<feature type="region of interest" description="Disordered" evidence="3">
    <location>
        <begin position="264"/>
        <end position="296"/>
    </location>
</feature>
<evidence type="ECO:0000256" key="3">
    <source>
        <dbReference type="SAM" id="MobiDB-lite"/>
    </source>
</evidence>
<evidence type="ECO:0000259" key="4">
    <source>
        <dbReference type="PROSITE" id="PS50102"/>
    </source>
</evidence>
<evidence type="ECO:0000256" key="1">
    <source>
        <dbReference type="ARBA" id="ARBA00022884"/>
    </source>
</evidence>
<comment type="caution">
    <text evidence="5">The sequence shown here is derived from an EMBL/GenBank/DDBJ whole genome shotgun (WGS) entry which is preliminary data.</text>
</comment>
<dbReference type="SUPFAM" id="SSF54928">
    <property type="entry name" value="RNA-binding domain, RBD"/>
    <property type="match status" value="1"/>
</dbReference>
<dbReference type="PROSITE" id="PS50102">
    <property type="entry name" value="RRM"/>
    <property type="match status" value="2"/>
</dbReference>
<organism evidence="5 6">
    <name type="scientific">Blomia tropicalis</name>
    <name type="common">Mite</name>
    <dbReference type="NCBI Taxonomy" id="40697"/>
    <lineage>
        <taxon>Eukaryota</taxon>
        <taxon>Metazoa</taxon>
        <taxon>Ecdysozoa</taxon>
        <taxon>Arthropoda</taxon>
        <taxon>Chelicerata</taxon>
        <taxon>Arachnida</taxon>
        <taxon>Acari</taxon>
        <taxon>Acariformes</taxon>
        <taxon>Sarcoptiformes</taxon>
        <taxon>Astigmata</taxon>
        <taxon>Glycyphagoidea</taxon>
        <taxon>Echimyopodidae</taxon>
        <taxon>Blomia</taxon>
    </lineage>
</organism>
<dbReference type="EMBL" id="JAPWDV010000001">
    <property type="protein sequence ID" value="KAJ6225341.1"/>
    <property type="molecule type" value="Genomic_DNA"/>
</dbReference>
<dbReference type="InterPro" id="IPR035979">
    <property type="entry name" value="RBD_domain_sf"/>
</dbReference>
<evidence type="ECO:0000313" key="5">
    <source>
        <dbReference type="EMBL" id="KAJ6225341.1"/>
    </source>
</evidence>
<dbReference type="SMART" id="SM00360">
    <property type="entry name" value="RRM"/>
    <property type="match status" value="2"/>
</dbReference>
<feature type="compositionally biased region" description="Polar residues" evidence="3">
    <location>
        <begin position="284"/>
        <end position="296"/>
    </location>
</feature>
<reference evidence="5" key="1">
    <citation type="submission" date="2022-12" db="EMBL/GenBank/DDBJ databases">
        <title>Genome assemblies of Blomia tropicalis.</title>
        <authorList>
            <person name="Cui Y."/>
        </authorList>
    </citation>
    <scope>NUCLEOTIDE SEQUENCE</scope>
    <source>
        <tissue evidence="5">Adult mites</tissue>
    </source>
</reference>
<dbReference type="Pfam" id="PF00076">
    <property type="entry name" value="RRM_1"/>
    <property type="match status" value="1"/>
</dbReference>
<dbReference type="GO" id="GO:0003723">
    <property type="term" value="F:RNA binding"/>
    <property type="evidence" value="ECO:0007669"/>
    <property type="project" value="UniProtKB-UniRule"/>
</dbReference>
<gene>
    <name evidence="5" type="ORF">RDWZM_003886</name>
</gene>
<sequence>MLENSIQESKSLLINLATVSKYRIAQENGQRIFGPPLDWSEDVFLPEKGTEVFVGKIPRDCFESELIPLFQKPGQIYKMRLMIDFSGKNRGYGFVQYFNRENAKLAVSMLNNYEIRKNWFIGVMPSKNNNRLFFGNLPNNISRTEMVAEISKYTCGIKGAIYYGGLHRANGFGFVEYDNHKMTALARRKFFPGSILLFGRQPKVDWAKSEEDCEEDDHLRSILYVRFFKPDTTEDQIKCVDLSKTMLNEPDQELEIKWAKNRPISPASQLGSTSPSAKSPKTSHYQPSSYKPHYQQQQNSIPVAIMKPSNYDDHRELRQSFFSNCFMEESNSKLSPDSKLFNLMGKN</sequence>
<dbReference type="Proteomes" id="UP001142055">
    <property type="component" value="Chromosome 1"/>
</dbReference>
<dbReference type="PANTHER" id="PTHR21245">
    <property type="entry name" value="HETEROGENEOUS NUCLEAR RIBONUCLEOPROTEIN"/>
    <property type="match status" value="1"/>
</dbReference>